<feature type="compositionally biased region" description="Low complexity" evidence="8">
    <location>
        <begin position="373"/>
        <end position="387"/>
    </location>
</feature>
<dbReference type="Gene3D" id="3.30.60.90">
    <property type="match status" value="1"/>
</dbReference>
<feature type="region of interest" description="Disordered" evidence="8">
    <location>
        <begin position="153"/>
        <end position="228"/>
    </location>
</feature>
<feature type="compositionally biased region" description="Low complexity" evidence="8">
    <location>
        <begin position="337"/>
        <end position="352"/>
    </location>
</feature>
<dbReference type="SMART" id="SM00184">
    <property type="entry name" value="RING"/>
    <property type="match status" value="1"/>
</dbReference>
<feature type="compositionally biased region" description="Low complexity" evidence="8">
    <location>
        <begin position="655"/>
        <end position="669"/>
    </location>
</feature>
<keyword evidence="2" id="KW-0728">SH3 domain</keyword>
<evidence type="ECO:0000256" key="5">
    <source>
        <dbReference type="ARBA" id="ARBA00022833"/>
    </source>
</evidence>
<dbReference type="SUPFAM" id="SSF57850">
    <property type="entry name" value="RING/U-box"/>
    <property type="match status" value="2"/>
</dbReference>
<evidence type="ECO:0000313" key="10">
    <source>
        <dbReference type="EMBL" id="CAK7209499.1"/>
    </source>
</evidence>
<feature type="compositionally biased region" description="Low complexity" evidence="8">
    <location>
        <begin position="528"/>
        <end position="552"/>
    </location>
</feature>
<feature type="compositionally biased region" description="Low complexity" evidence="8">
    <location>
        <begin position="214"/>
        <end position="223"/>
    </location>
</feature>
<evidence type="ECO:0000256" key="2">
    <source>
        <dbReference type="ARBA" id="ARBA00022443"/>
    </source>
</evidence>
<keyword evidence="3" id="KW-0479">Metal-binding</keyword>
<feature type="compositionally biased region" description="Polar residues" evidence="8">
    <location>
        <begin position="1121"/>
        <end position="1136"/>
    </location>
</feature>
<evidence type="ECO:0000256" key="4">
    <source>
        <dbReference type="ARBA" id="ARBA00022771"/>
    </source>
</evidence>
<dbReference type="InterPro" id="IPR001841">
    <property type="entry name" value="Znf_RING"/>
</dbReference>
<proteinExistence type="inferred from homology"/>
<dbReference type="PROSITE" id="PS50089">
    <property type="entry name" value="ZF_RING_2"/>
    <property type="match status" value="1"/>
</dbReference>
<protein>
    <recommendedName>
        <fullName evidence="9">RING-type domain-containing protein</fullName>
    </recommendedName>
</protein>
<dbReference type="Proteomes" id="UP001642482">
    <property type="component" value="Unassembled WGS sequence"/>
</dbReference>
<dbReference type="InterPro" id="IPR013083">
    <property type="entry name" value="Znf_RING/FYVE/PHD"/>
</dbReference>
<dbReference type="PROSITE" id="PS00518">
    <property type="entry name" value="ZF_RING_1"/>
    <property type="match status" value="1"/>
</dbReference>
<keyword evidence="5" id="KW-0862">Zinc</keyword>
<sequence>MDSPSPAMDLEKELTCSICTDLLYQPLTLLDCLHTFCGACLKEWFGWQALSAETRPNPPAAGTPIFTCPACRDAVRSTKHNATVVTLLDMLLTSQPDKRKSDAEKAEMDSKYRPGDNVFPKVHLPKLSAEQQRIERAERRLIDEVREISRQEAVAAATGGDGTHAAREARRRQRRAALAGTGGSGSGAESASDEDGRLAAGRSSDRHRHRSSSRNHAAAAAASAEERLPRIMGHQSSLRSLISSSQEGPGGSSGALDIEREIEAFARQIQEEGILDGLDLDNIDLTNDDELSRRIAEAYQRRQRGRGRHDSNRHDSARREASRQDGTRPEGARHRTSSAVSHHSQVSISSSSAPNTSNQQPERSSGRSTLAVSSTAAGRPPSSSSRTSSRHRSQSQSSHRSRSSTTGARPPSAVLDDGVTPVPLSLPSTSISRPPISNASSHHLEVRDDTHQHHQRRRTASEGRSSTLPTATSDVSSNRPTAHSQVDLPLHPAELPGSSGVVAELPSTPLTGLASIARPAGRSPDARSSTYPTPSPSSSSSSLKSNGSSPTTASFQARAAAMGLQGPPGAQPPKQHSSWPAASPSTAGERSQARTKRPSGSSGSNAAGSSSSAQASQRPTDIMTTTNSPSPPPVASANFALSPVTIDAYELPGISSVSSSQQQHQSQQSGHRRQGSTLFPEPDISCSRCHRQHIEYDLHYNCKICSNGNWNICLDCYRAGKGCQHWFGFGYHTAWDKWEKKAASWRTENAAAIAANGATYPKPHMLTASRYLMPRIVPGGAEGRRTLTTEDPEDRLQSGVFCARCLAWANSCYWRCEVCNEGDWGYCNDCVNQGFSCTHPLLPLTHDPLRTPTTSALAQQQPQQQQHDHLLPAPPPRPPASALFQGISELPAESLSSPTVGSTPSATASLRIGAFRALTFTTTCDLCRKSIPPSRARFHCYSCTSTVVPGTHPGDYDVCQECYGALVLARSPSQQDSATSHGGRLRLMASENGPNGWRRCPSGGHRMVVVAFREDGKHGGVPRRVVLEDLVGGFRLETEPAAATADGQDLEMWYVWYEEKRQFERFVSRDVRLSAPSSSSIPVTTAAAAAAPPVVSARAAFPPVGGVGRSAVARWAYYPETSNSGEGSDTNGSDTNSADAGSSKDDGSNTAANDDELMFPRWAEIREIEDVNGEWYHGVYMGRKGLFPSGFVKMLGD</sequence>
<organism evidence="10 11">
    <name type="scientific">Sporothrix eucalyptigena</name>
    <dbReference type="NCBI Taxonomy" id="1812306"/>
    <lineage>
        <taxon>Eukaryota</taxon>
        <taxon>Fungi</taxon>
        <taxon>Dikarya</taxon>
        <taxon>Ascomycota</taxon>
        <taxon>Pezizomycotina</taxon>
        <taxon>Sordariomycetes</taxon>
        <taxon>Sordariomycetidae</taxon>
        <taxon>Ophiostomatales</taxon>
        <taxon>Ophiostomataceae</taxon>
        <taxon>Sporothrix</taxon>
    </lineage>
</organism>
<dbReference type="InterPro" id="IPR018957">
    <property type="entry name" value="Znf_C3HC4_RING-type"/>
</dbReference>
<feature type="region of interest" description="Disordered" evidence="8">
    <location>
        <begin position="655"/>
        <end position="677"/>
    </location>
</feature>
<feature type="compositionally biased region" description="Basic and acidic residues" evidence="8">
    <location>
        <begin position="442"/>
        <end position="452"/>
    </location>
</feature>
<dbReference type="InterPro" id="IPR001452">
    <property type="entry name" value="SH3_domain"/>
</dbReference>
<evidence type="ECO:0000256" key="6">
    <source>
        <dbReference type="ARBA" id="ARBA00022843"/>
    </source>
</evidence>
<dbReference type="PANTHER" id="PTHR16079">
    <property type="entry name" value="UBIQUITIN LIGASE PROTEIN CHFR"/>
    <property type="match status" value="1"/>
</dbReference>
<evidence type="ECO:0000256" key="8">
    <source>
        <dbReference type="SAM" id="MobiDB-lite"/>
    </source>
</evidence>
<gene>
    <name evidence="10" type="ORF">SEUCBS140593_000514</name>
</gene>
<dbReference type="SUPFAM" id="SSF50044">
    <property type="entry name" value="SH3-domain"/>
    <property type="match status" value="1"/>
</dbReference>
<dbReference type="Gene3D" id="3.30.40.10">
    <property type="entry name" value="Zinc/RING finger domain, C3HC4 (zinc finger)"/>
    <property type="match status" value="1"/>
</dbReference>
<evidence type="ECO:0000256" key="1">
    <source>
        <dbReference type="ARBA" id="ARBA00008649"/>
    </source>
</evidence>
<dbReference type="PANTHER" id="PTHR16079:SF4">
    <property type="entry name" value="E3 UBIQUITIN-PROTEIN LIGASE CHFR"/>
    <property type="match status" value="1"/>
</dbReference>
<feature type="compositionally biased region" description="Low complexity" evidence="8">
    <location>
        <begin position="599"/>
        <end position="617"/>
    </location>
</feature>
<evidence type="ECO:0000256" key="7">
    <source>
        <dbReference type="PROSITE-ProRule" id="PRU00175"/>
    </source>
</evidence>
<dbReference type="InterPro" id="IPR052256">
    <property type="entry name" value="E3_ubiquitin-ligase_CHFR"/>
</dbReference>
<feature type="compositionally biased region" description="Polar residues" evidence="8">
    <location>
        <begin position="353"/>
        <end position="372"/>
    </location>
</feature>
<evidence type="ECO:0000259" key="9">
    <source>
        <dbReference type="PROSITE" id="PS50089"/>
    </source>
</evidence>
<evidence type="ECO:0000256" key="3">
    <source>
        <dbReference type="ARBA" id="ARBA00022723"/>
    </source>
</evidence>
<comment type="similarity">
    <text evidence="1">Belongs to the SH3RF family.</text>
</comment>
<name>A0ABP0AQJ6_9PEZI</name>
<feature type="region of interest" description="Disordered" evidence="8">
    <location>
        <begin position="848"/>
        <end position="881"/>
    </location>
</feature>
<feature type="domain" description="RING-type" evidence="9">
    <location>
        <begin position="16"/>
        <end position="72"/>
    </location>
</feature>
<accession>A0ABP0AQJ6</accession>
<dbReference type="Pfam" id="PF00097">
    <property type="entry name" value="zf-C3HC4"/>
    <property type="match status" value="1"/>
</dbReference>
<feature type="region of interest" description="Disordered" evidence="8">
    <location>
        <begin position="1121"/>
        <end position="1155"/>
    </location>
</feature>
<keyword evidence="11" id="KW-1185">Reference proteome</keyword>
<comment type="caution">
    <text evidence="10">The sequence shown here is derived from an EMBL/GenBank/DDBJ whole genome shotgun (WGS) entry which is preliminary data.</text>
</comment>
<feature type="region of interest" description="Disordered" evidence="8">
    <location>
        <begin position="299"/>
        <end position="638"/>
    </location>
</feature>
<feature type="compositionally biased region" description="Basic and acidic residues" evidence="8">
    <location>
        <begin position="96"/>
        <end position="114"/>
    </location>
</feature>
<dbReference type="SMART" id="SM00326">
    <property type="entry name" value="SH3"/>
    <property type="match status" value="1"/>
</dbReference>
<dbReference type="InterPro" id="IPR043145">
    <property type="entry name" value="Znf_ZZ_sf"/>
</dbReference>
<feature type="compositionally biased region" description="Low complexity" evidence="8">
    <location>
        <begin position="848"/>
        <end position="865"/>
    </location>
</feature>
<evidence type="ECO:0000313" key="11">
    <source>
        <dbReference type="Proteomes" id="UP001642482"/>
    </source>
</evidence>
<feature type="region of interest" description="Disordered" evidence="8">
    <location>
        <begin position="96"/>
        <end position="124"/>
    </location>
</feature>
<feature type="compositionally biased region" description="Low complexity" evidence="8">
    <location>
        <begin position="394"/>
        <end position="409"/>
    </location>
</feature>
<dbReference type="InterPro" id="IPR036028">
    <property type="entry name" value="SH3-like_dom_sf"/>
</dbReference>
<dbReference type="EMBL" id="CAWUHD010000003">
    <property type="protein sequence ID" value="CAK7209499.1"/>
    <property type="molecule type" value="Genomic_DNA"/>
</dbReference>
<feature type="compositionally biased region" description="Polar residues" evidence="8">
    <location>
        <begin position="426"/>
        <end position="441"/>
    </location>
</feature>
<dbReference type="Gene3D" id="2.30.30.40">
    <property type="entry name" value="SH3 Domains"/>
    <property type="match status" value="1"/>
</dbReference>
<feature type="compositionally biased region" description="Basic and acidic residues" evidence="8">
    <location>
        <begin position="308"/>
        <end position="333"/>
    </location>
</feature>
<feature type="compositionally biased region" description="Polar residues" evidence="8">
    <location>
        <begin position="574"/>
        <end position="589"/>
    </location>
</feature>
<keyword evidence="4 7" id="KW-0863">Zinc-finger</keyword>
<reference evidence="10 11" key="1">
    <citation type="submission" date="2024-01" db="EMBL/GenBank/DDBJ databases">
        <authorList>
            <person name="Allen C."/>
            <person name="Tagirdzhanova G."/>
        </authorList>
    </citation>
    <scope>NUCLEOTIDE SEQUENCE [LARGE SCALE GENOMIC DNA]</scope>
</reference>
<feature type="compositionally biased region" description="Polar residues" evidence="8">
    <location>
        <begin position="462"/>
        <end position="484"/>
    </location>
</feature>
<keyword evidence="6" id="KW-0832">Ubl conjugation</keyword>
<dbReference type="InterPro" id="IPR017907">
    <property type="entry name" value="Znf_RING_CS"/>
</dbReference>